<feature type="region of interest" description="Disordered" evidence="1">
    <location>
        <begin position="75"/>
        <end position="96"/>
    </location>
</feature>
<dbReference type="Pfam" id="PF13592">
    <property type="entry name" value="HTH_33"/>
    <property type="match status" value="1"/>
</dbReference>
<proteinExistence type="predicted"/>
<name>A0ABY4MEU3_9ACTN</name>
<accession>A0ABY4MEU3</accession>
<sequence length="133" mass="14713">MAGDRVGARSGSARLGEDQRWTLVRISVLAARHCHVCFSRRLSRILRQMDFSVQVVVHRAAERDDKQAAVWRRAATSTGNAGGISLSPSRRPRRPSGFLQLPRLVRWDALQATGRVKSVLFGVPGGRLVNESL</sequence>
<dbReference type="InterPro" id="IPR025959">
    <property type="entry name" value="Winged_HTH_dom"/>
</dbReference>
<keyword evidence="4" id="KW-1185">Reference proteome</keyword>
<evidence type="ECO:0000313" key="3">
    <source>
        <dbReference type="EMBL" id="UQA96290.1"/>
    </source>
</evidence>
<dbReference type="RefSeq" id="WP_406708065.1">
    <property type="nucleotide sequence ID" value="NZ_CP086322.1"/>
</dbReference>
<reference evidence="3" key="1">
    <citation type="submission" date="2021-10" db="EMBL/GenBank/DDBJ databases">
        <title>Streptomyces nigrumlapis sp.nov.,an antimicrobial producing actinobacterium isolated from Black Gobi rocks.</title>
        <authorList>
            <person name="Wen Y."/>
            <person name="Zhang W."/>
            <person name="Liu X.G."/>
        </authorList>
    </citation>
    <scope>NUCLEOTIDE SEQUENCE</scope>
    <source>
        <strain evidence="3">ST13-2-2</strain>
    </source>
</reference>
<gene>
    <name evidence="3" type="ORF">K9S39_34395</name>
</gene>
<organism evidence="3 4">
    <name type="scientific">Streptomyces halobius</name>
    <dbReference type="NCBI Taxonomy" id="2879846"/>
    <lineage>
        <taxon>Bacteria</taxon>
        <taxon>Bacillati</taxon>
        <taxon>Actinomycetota</taxon>
        <taxon>Actinomycetes</taxon>
        <taxon>Kitasatosporales</taxon>
        <taxon>Streptomycetaceae</taxon>
        <taxon>Streptomyces</taxon>
    </lineage>
</organism>
<dbReference type="EMBL" id="CP086322">
    <property type="protein sequence ID" value="UQA96290.1"/>
    <property type="molecule type" value="Genomic_DNA"/>
</dbReference>
<evidence type="ECO:0000259" key="2">
    <source>
        <dbReference type="Pfam" id="PF13592"/>
    </source>
</evidence>
<evidence type="ECO:0000256" key="1">
    <source>
        <dbReference type="SAM" id="MobiDB-lite"/>
    </source>
</evidence>
<protein>
    <submittedName>
        <fullName evidence="3">Winged helix-turn-helix domain-containing protein</fullName>
    </submittedName>
</protein>
<evidence type="ECO:0000313" key="4">
    <source>
        <dbReference type="Proteomes" id="UP000830115"/>
    </source>
</evidence>
<dbReference type="Proteomes" id="UP000830115">
    <property type="component" value="Chromosome"/>
</dbReference>
<feature type="domain" description="Winged helix-turn helix" evidence="2">
    <location>
        <begin position="17"/>
        <end position="73"/>
    </location>
</feature>